<comment type="caution">
    <text evidence="2">The sequence shown here is derived from an EMBL/GenBank/DDBJ whole genome shotgun (WGS) entry which is preliminary data.</text>
</comment>
<feature type="compositionally biased region" description="Low complexity" evidence="1">
    <location>
        <begin position="457"/>
        <end position="473"/>
    </location>
</feature>
<feature type="compositionally biased region" description="Basic residues" evidence="1">
    <location>
        <begin position="206"/>
        <end position="216"/>
    </location>
</feature>
<organism evidence="2 3">
    <name type="scientific">Plasmodium gaboni</name>
    <dbReference type="NCBI Taxonomy" id="647221"/>
    <lineage>
        <taxon>Eukaryota</taxon>
        <taxon>Sar</taxon>
        <taxon>Alveolata</taxon>
        <taxon>Apicomplexa</taxon>
        <taxon>Aconoidasida</taxon>
        <taxon>Haemosporida</taxon>
        <taxon>Plasmodiidae</taxon>
        <taxon>Plasmodium</taxon>
        <taxon>Plasmodium (Laverania)</taxon>
    </lineage>
</organism>
<dbReference type="Proteomes" id="UP000076004">
    <property type="component" value="Unassembled WGS sequence"/>
</dbReference>
<dbReference type="GeneID" id="29774850"/>
<feature type="region of interest" description="Disordered" evidence="1">
    <location>
        <begin position="354"/>
        <end position="385"/>
    </location>
</feature>
<feature type="region of interest" description="Disordered" evidence="1">
    <location>
        <begin position="493"/>
        <end position="513"/>
    </location>
</feature>
<dbReference type="KEGG" id="pgab:PGSY75_0418300"/>
<feature type="compositionally biased region" description="Basic and acidic residues" evidence="1">
    <location>
        <begin position="138"/>
        <end position="205"/>
    </location>
</feature>
<dbReference type="VEuPathDB" id="PlasmoDB:PGABG01_0416100"/>
<feature type="compositionally biased region" description="Basic and acidic residues" evidence="1">
    <location>
        <begin position="244"/>
        <end position="255"/>
    </location>
</feature>
<feature type="compositionally biased region" description="Low complexity" evidence="1">
    <location>
        <begin position="371"/>
        <end position="382"/>
    </location>
</feature>
<dbReference type="RefSeq" id="XP_018643397.1">
    <property type="nucleotide sequence ID" value="XM_018784235.1"/>
</dbReference>
<gene>
    <name evidence="2" type="ORF">PGSY75_0418300</name>
</gene>
<feature type="compositionally biased region" description="Low complexity" evidence="1">
    <location>
        <begin position="501"/>
        <end position="513"/>
    </location>
</feature>
<sequence length="1015" mass="118008">MITNTYKKHKKLCLSMHYNKGPVSSRRHNNYYGYNKYKNYYNYYKLYNYNKMTNDEYEEIQDVENMGGGIGIRGSGYRNVSSLNDTYCKGKPTYKYVDQKDCKNLLRGKKKNHTSDDSSIINNKNGNEKKKIIKILKRPTEEEMKKEKKINSKEQKNYDNKKDEKSNSGKDENNVESKQSKEGEEVEVHCERYLGRDYVEGDKKKEQQKKKKKKEKKKEGSQDIEEKEDKQKKERKEKKLKKKAKEEKSKKDNKTIAKTKKSKDQFKFSSTQELFNLLLKDVKKEEDFLEAINEPEEKDEKKKQKKEGVEASIKEKRNVIDKISSKIGKLNNKYEANKTVGEVRKKDDVNVISKENERMIKNKSITPNGSNNNNNNNKNNNNCDDEVVGRTSTDVYHKGCISHLNNNHLNSSGNSTYLNHVDNKESVDKVYVDAMINYHNNMNVNNYSHMMNMTCNNNNNNNNNNNRSSGNNNDVMKNGKKDAMWKEYVHLKNKRSKHKNYNTTHNNNHNNSSNMEKMNMNNMNNMNTNLNNNNKKQTSKIMKNLEKKCHSKFATVLLGGKKLEQKHDEIGRVVQNEEEDEEARKINMRIGNVNYMMKYGPSDKIILNGMNESKKNDNIDMSDNVNLSVNNMNNVSPRTKPGSVSGAVPGIVSPPNVINYNSKADVSNNNKTINIKKEEEAGQFVIPLYMRSPKPEQIPIPLYFSEGENMILPKEDLSLDEKKLMKVAVNNEMNDNMMGYSNGTICNNNNMNNINMNNNNMNNINMNNNNMNNINMNNNNMNNNNMNNMNNNNVNNMNNMVTMNPLSSFSYNLNDTNNNLLNDPLNNHVRMFKEKLANAQYVKTKNYTRNLKEYLYMNMPKDKNPLNYSKKKKKTFLNRNYVTFNAEVNNHGKMMGVNHDMAKSADRNNMKSVNGSIYNNNNMNNMNNVNNVNNVNNINHSSSNNNNISNGMHSFHMMKASYYNGCNLNKGGRYFKVDKYFYSRKYKVRTHYGDNNGHHKYRHFQFLKDIKIAVY</sequence>
<reference evidence="2 3" key="1">
    <citation type="journal article" date="2016" name="Nat. Commun.">
        <title>Genomes of cryptic chimpanzee Plasmodium species reveal key evolutionary events leading to human malaria.</title>
        <authorList>
            <person name="Sundararaman S.A."/>
            <person name="Plenderleith L.J."/>
            <person name="Liu W."/>
            <person name="Loy D.E."/>
            <person name="Learn G.H."/>
            <person name="Li Y."/>
            <person name="Shaw K.S."/>
            <person name="Ayouba A."/>
            <person name="Peeters M."/>
            <person name="Speede S."/>
            <person name="Shaw G.M."/>
            <person name="Bushman F.D."/>
            <person name="Brisson D."/>
            <person name="Rayner J.C."/>
            <person name="Sharp P.M."/>
            <person name="Hahn B.H."/>
        </authorList>
    </citation>
    <scope>NUCLEOTIDE SEQUENCE [LARGE SCALE GENOMIC DNA]</scope>
    <source>
        <strain evidence="2 3">SY75</strain>
    </source>
</reference>
<dbReference type="VEuPathDB" id="PlasmoDB:PGSY75_0418300"/>
<feature type="region of interest" description="Disordered" evidence="1">
    <location>
        <begin position="135"/>
        <end position="264"/>
    </location>
</feature>
<evidence type="ECO:0000313" key="3">
    <source>
        <dbReference type="Proteomes" id="UP000076004"/>
    </source>
</evidence>
<dbReference type="AlphaFoldDB" id="A0A151LUM0"/>
<dbReference type="EMBL" id="LVLB01000005">
    <property type="protein sequence ID" value="KYO02877.1"/>
    <property type="molecule type" value="Genomic_DNA"/>
</dbReference>
<evidence type="ECO:0000256" key="1">
    <source>
        <dbReference type="SAM" id="MobiDB-lite"/>
    </source>
</evidence>
<accession>A0A151LUM0</accession>
<evidence type="ECO:0000313" key="2">
    <source>
        <dbReference type="EMBL" id="KYO02877.1"/>
    </source>
</evidence>
<feature type="region of interest" description="Disordered" evidence="1">
    <location>
        <begin position="457"/>
        <end position="478"/>
    </location>
</feature>
<name>A0A151LUM0_9APIC</name>
<protein>
    <submittedName>
        <fullName evidence="2">Uncharacterized protein</fullName>
    </submittedName>
</protein>
<proteinExistence type="predicted"/>